<dbReference type="GO" id="GO:0032153">
    <property type="term" value="C:cell division site"/>
    <property type="evidence" value="ECO:0007669"/>
    <property type="project" value="TreeGrafter"/>
</dbReference>
<dbReference type="Pfam" id="PF04354">
    <property type="entry name" value="ZipA_C"/>
    <property type="match status" value="1"/>
</dbReference>
<evidence type="ECO:0000256" key="2">
    <source>
        <dbReference type="ARBA" id="ARBA00022519"/>
    </source>
</evidence>
<name>F5RAF1_METUF</name>
<evidence type="ECO:0000256" key="6">
    <source>
        <dbReference type="ARBA" id="ARBA00023136"/>
    </source>
</evidence>
<dbReference type="SUPFAM" id="SSF64383">
    <property type="entry name" value="Cell-division protein ZipA, C-terminal domain"/>
    <property type="match status" value="1"/>
</dbReference>
<comment type="subcellular location">
    <subcellularLocation>
        <location evidence="9">Cell inner membrane</location>
        <topology evidence="9">Single-pass type I membrane protein</topology>
    </subcellularLocation>
</comment>
<dbReference type="STRING" id="1000565.METUNv1_01312"/>
<comment type="caution">
    <text evidence="12">The sequence shown here is derived from an EMBL/GenBank/DDBJ whole genome shotgun (WGS) entry which is preliminary data.</text>
</comment>
<evidence type="ECO:0000256" key="9">
    <source>
        <dbReference type="RuleBase" id="RU003613"/>
    </source>
</evidence>
<dbReference type="Gene3D" id="3.30.1400.10">
    <property type="entry name" value="ZipA, C-terminal FtsZ-binding domain"/>
    <property type="match status" value="1"/>
</dbReference>
<evidence type="ECO:0000256" key="3">
    <source>
        <dbReference type="ARBA" id="ARBA00022618"/>
    </source>
</evidence>
<feature type="domain" description="ZipA C-terminal FtsZ-binding" evidence="11">
    <location>
        <begin position="236"/>
        <end position="360"/>
    </location>
</feature>
<keyword evidence="3 8" id="KW-0132">Cell division</keyword>
<evidence type="ECO:0000313" key="12">
    <source>
        <dbReference type="EMBL" id="EGK72547.1"/>
    </source>
</evidence>
<dbReference type="RefSeq" id="WP_008060003.1">
    <property type="nucleotide sequence ID" value="NZ_AFHG01000036.1"/>
</dbReference>
<dbReference type="eggNOG" id="COG3115">
    <property type="taxonomic scope" value="Bacteria"/>
</dbReference>
<evidence type="ECO:0000256" key="5">
    <source>
        <dbReference type="ARBA" id="ARBA00022989"/>
    </source>
</evidence>
<organism evidence="12 13">
    <name type="scientific">Methyloversatilis universalis (strain ATCC BAA-1314 / DSM 25237 / JCM 13912 / CCUG 52030 / FAM5)</name>
    <dbReference type="NCBI Taxonomy" id="1000565"/>
    <lineage>
        <taxon>Bacteria</taxon>
        <taxon>Pseudomonadati</taxon>
        <taxon>Pseudomonadota</taxon>
        <taxon>Betaproteobacteria</taxon>
        <taxon>Nitrosomonadales</taxon>
        <taxon>Sterolibacteriaceae</taxon>
        <taxon>Methyloversatilis</taxon>
    </lineage>
</organism>
<keyword evidence="4 9" id="KW-0812">Transmembrane</keyword>
<sequence length="384" mass="41043">MQLTELQMGLIALGVLGVGAVIGYNMWQERRHRRTAERALGDAQPDVLIDPLAAPVRRVEPTLDIDLGSSLGAAQDDAVLTEPKLQAAADDTVVMPPPARETALTPVAADDAGGWLDARIEEQVVIEFDSPVAATEFSRTWEELTRAVDAALRLRGHDAQAGRWLALTPDTAGMLTRVDMAVQLADRRGPLSDASLSALAHALQAVADRFLAVVHFPDARQLLGRARELDEFAASVDVQIGLNLVAGDHPISGTKLRGLAEAQGFVLEGGQFHARDDAGVTHYTLVNQDAAQFAPETMKSLQTPGVTLLLDVPTVPDGARAFDRMVMVAEQLAHALGARVVDDNRQPLSPASLGLIRGKIAEFQARMTQFGVAAGSPSSRRLFS</sequence>
<keyword evidence="7 8" id="KW-0131">Cell cycle</keyword>
<evidence type="ECO:0000313" key="13">
    <source>
        <dbReference type="Proteomes" id="UP000005019"/>
    </source>
</evidence>
<dbReference type="PANTHER" id="PTHR38685">
    <property type="entry name" value="CELL DIVISION PROTEIN ZIPA"/>
    <property type="match status" value="1"/>
</dbReference>
<comment type="function">
    <text evidence="8">Essential cell division protein that stabilizes the FtsZ protofilaments by cross-linking them and that serves as a cytoplasmic membrane anchor for the Z ring. Also required for the recruitment to the septal ring of downstream cell division proteins.</text>
</comment>
<dbReference type="EMBL" id="AFHG01000036">
    <property type="protein sequence ID" value="EGK72547.1"/>
    <property type="molecule type" value="Genomic_DNA"/>
</dbReference>
<comment type="similarity">
    <text evidence="8">Belongs to the ZipA family.</text>
</comment>
<keyword evidence="2 9" id="KW-0997">Cell inner membrane</keyword>
<feature type="transmembrane region" description="Helical" evidence="10">
    <location>
        <begin position="6"/>
        <end position="27"/>
    </location>
</feature>
<dbReference type="OrthoDB" id="8521018at2"/>
<dbReference type="AlphaFoldDB" id="F5RAF1"/>
<gene>
    <name evidence="12" type="ORF">METUNv1_01312</name>
</gene>
<evidence type="ECO:0000256" key="1">
    <source>
        <dbReference type="ARBA" id="ARBA00022475"/>
    </source>
</evidence>
<proteinExistence type="inferred from homology"/>
<dbReference type="GO" id="GO:0000917">
    <property type="term" value="P:division septum assembly"/>
    <property type="evidence" value="ECO:0007669"/>
    <property type="project" value="TreeGrafter"/>
</dbReference>
<evidence type="ECO:0000256" key="4">
    <source>
        <dbReference type="ARBA" id="ARBA00022692"/>
    </source>
</evidence>
<keyword evidence="13" id="KW-1185">Reference proteome</keyword>
<dbReference type="GO" id="GO:0005886">
    <property type="term" value="C:plasma membrane"/>
    <property type="evidence" value="ECO:0007669"/>
    <property type="project" value="UniProtKB-SubCell"/>
</dbReference>
<keyword evidence="1 9" id="KW-1003">Cell membrane</keyword>
<dbReference type="InterPro" id="IPR011919">
    <property type="entry name" value="Cell_div_ZipA"/>
</dbReference>
<keyword evidence="5 10" id="KW-1133">Transmembrane helix</keyword>
<dbReference type="PANTHER" id="PTHR38685:SF1">
    <property type="entry name" value="CELL DIVISION PROTEIN ZIPA"/>
    <property type="match status" value="1"/>
</dbReference>
<dbReference type="InterPro" id="IPR036765">
    <property type="entry name" value="ZipA_FtsZ-bd_C_sf"/>
</dbReference>
<evidence type="ECO:0000256" key="8">
    <source>
        <dbReference type="RuleBase" id="RU003612"/>
    </source>
</evidence>
<dbReference type="SMART" id="SM00771">
    <property type="entry name" value="ZipA_C"/>
    <property type="match status" value="1"/>
</dbReference>
<accession>F5RAF1</accession>
<dbReference type="Proteomes" id="UP000005019">
    <property type="component" value="Unassembled WGS sequence"/>
</dbReference>
<evidence type="ECO:0000259" key="11">
    <source>
        <dbReference type="SMART" id="SM00771"/>
    </source>
</evidence>
<keyword evidence="6 9" id="KW-0472">Membrane</keyword>
<reference evidence="12 13" key="1">
    <citation type="journal article" date="2011" name="J. Bacteriol.">
        <title>Genome sequence of Methyloversatilis universalis FAM5T, a methylotrophic representative of the order Rhodocyclales.</title>
        <authorList>
            <person name="Kittichotirat W."/>
            <person name="Good N.M."/>
            <person name="Hall R."/>
            <person name="Bringel F."/>
            <person name="Lajus A."/>
            <person name="Medigue C."/>
            <person name="Smalley N.E."/>
            <person name="Beck D."/>
            <person name="Bumgarner R."/>
            <person name="Vuilleumier S."/>
            <person name="Kalyuzhnaya M.G."/>
        </authorList>
    </citation>
    <scope>NUCLEOTIDE SEQUENCE [LARGE SCALE GENOMIC DNA]</scope>
    <source>
        <strain evidence="13">ATCC BAA-1314 / JCM 13912 / FAM5</strain>
    </source>
</reference>
<evidence type="ECO:0000256" key="10">
    <source>
        <dbReference type="SAM" id="Phobius"/>
    </source>
</evidence>
<dbReference type="InterPro" id="IPR007449">
    <property type="entry name" value="ZipA_FtsZ-bd_C"/>
</dbReference>
<evidence type="ECO:0000256" key="7">
    <source>
        <dbReference type="ARBA" id="ARBA00023306"/>
    </source>
</evidence>
<protein>
    <recommendedName>
        <fullName evidence="8">Cell division protein ZipA</fullName>
    </recommendedName>
</protein>